<keyword evidence="2" id="KW-1185">Reference proteome</keyword>
<dbReference type="Proteomes" id="UP000827976">
    <property type="component" value="Chromosome 15"/>
</dbReference>
<dbReference type="EMBL" id="CM037025">
    <property type="protein sequence ID" value="KAH7660978.1"/>
    <property type="molecule type" value="Genomic_DNA"/>
</dbReference>
<evidence type="ECO:0000313" key="1">
    <source>
        <dbReference type="EMBL" id="KAH7660978.1"/>
    </source>
</evidence>
<accession>A0ACB7UKR7</accession>
<protein>
    <submittedName>
        <fullName evidence="1">Uncharacterized protein</fullName>
    </submittedName>
</protein>
<gene>
    <name evidence="1" type="ORF">IHE45_15G031900</name>
</gene>
<proteinExistence type="predicted"/>
<name>A0ACB7UKR7_DIOAL</name>
<sequence>MCYIVSCATCGKSSWGGCGRHVESVYRQIKQGDHCLCRGWPGVKLPDGASAVGSDGDAEVPVTVADQQSSSVCSIL</sequence>
<organism evidence="1 2">
    <name type="scientific">Dioscorea alata</name>
    <name type="common">Purple yam</name>
    <dbReference type="NCBI Taxonomy" id="55571"/>
    <lineage>
        <taxon>Eukaryota</taxon>
        <taxon>Viridiplantae</taxon>
        <taxon>Streptophyta</taxon>
        <taxon>Embryophyta</taxon>
        <taxon>Tracheophyta</taxon>
        <taxon>Spermatophyta</taxon>
        <taxon>Magnoliopsida</taxon>
        <taxon>Liliopsida</taxon>
        <taxon>Dioscoreales</taxon>
        <taxon>Dioscoreaceae</taxon>
        <taxon>Dioscorea</taxon>
    </lineage>
</organism>
<evidence type="ECO:0000313" key="2">
    <source>
        <dbReference type="Proteomes" id="UP000827976"/>
    </source>
</evidence>
<comment type="caution">
    <text evidence="1">The sequence shown here is derived from an EMBL/GenBank/DDBJ whole genome shotgun (WGS) entry which is preliminary data.</text>
</comment>
<reference evidence="2" key="1">
    <citation type="journal article" date="2022" name="Nat. Commun.">
        <title>Chromosome evolution and the genetic basis of agronomically important traits in greater yam.</title>
        <authorList>
            <person name="Bredeson J.V."/>
            <person name="Lyons J.B."/>
            <person name="Oniyinde I.O."/>
            <person name="Okereke N.R."/>
            <person name="Kolade O."/>
            <person name="Nnabue I."/>
            <person name="Nwadili C.O."/>
            <person name="Hribova E."/>
            <person name="Parker M."/>
            <person name="Nwogha J."/>
            <person name="Shu S."/>
            <person name="Carlson J."/>
            <person name="Kariba R."/>
            <person name="Muthemba S."/>
            <person name="Knop K."/>
            <person name="Barton G.J."/>
            <person name="Sherwood A.V."/>
            <person name="Lopez-Montes A."/>
            <person name="Asiedu R."/>
            <person name="Jamnadass R."/>
            <person name="Muchugi A."/>
            <person name="Goodstein D."/>
            <person name="Egesi C.N."/>
            <person name="Featherston J."/>
            <person name="Asfaw A."/>
            <person name="Simpson G.G."/>
            <person name="Dolezel J."/>
            <person name="Hendre P.S."/>
            <person name="Van Deynze A."/>
            <person name="Kumar P.L."/>
            <person name="Obidiegwu J.E."/>
            <person name="Bhattacharjee R."/>
            <person name="Rokhsar D.S."/>
        </authorList>
    </citation>
    <scope>NUCLEOTIDE SEQUENCE [LARGE SCALE GENOMIC DNA]</scope>
    <source>
        <strain evidence="2">cv. TDa95/00328</strain>
    </source>
</reference>